<dbReference type="Proteomes" id="UP000094527">
    <property type="component" value="Unassembled WGS sequence"/>
</dbReference>
<reference evidence="2 3" key="1">
    <citation type="journal article" date="2016" name="Genome Biol. Evol.">
        <title>Gene Family Evolution Reflects Adaptation to Soil Environmental Stressors in the Genome of the Collembolan Orchesella cincta.</title>
        <authorList>
            <person name="Faddeeva-Vakhrusheva A."/>
            <person name="Derks M.F."/>
            <person name="Anvar S.Y."/>
            <person name="Agamennone V."/>
            <person name="Suring W."/>
            <person name="Smit S."/>
            <person name="van Straalen N.M."/>
            <person name="Roelofs D."/>
        </authorList>
    </citation>
    <scope>NUCLEOTIDE SEQUENCE [LARGE SCALE GENOMIC DNA]</scope>
    <source>
        <tissue evidence="2">Mixed pool</tissue>
    </source>
</reference>
<keyword evidence="3" id="KW-1185">Reference proteome</keyword>
<evidence type="ECO:0000313" key="2">
    <source>
        <dbReference type="EMBL" id="ODN01358.1"/>
    </source>
</evidence>
<comment type="caution">
    <text evidence="2">The sequence shown here is derived from an EMBL/GenBank/DDBJ whole genome shotgun (WGS) entry which is preliminary data.</text>
</comment>
<feature type="region of interest" description="Disordered" evidence="1">
    <location>
        <begin position="1"/>
        <end position="35"/>
    </location>
</feature>
<feature type="region of interest" description="Disordered" evidence="1">
    <location>
        <begin position="110"/>
        <end position="143"/>
    </location>
</feature>
<sequence>MSLRERARERQRAVERQRSVEREKSLEREPESSYRRFVTKRTLARPAAKPPVEPPGPIVVPRENTFKYNCDSVRQTCNAGTVNNFNFFSFCFGAPGDYNVKMELTRIEQDPNATRVDRMEISGTSSTSTYKSGSSSSDSTSKP</sequence>
<name>A0A1D2N7Y1_ORCCI</name>
<organism evidence="2 3">
    <name type="scientific">Orchesella cincta</name>
    <name type="common">Springtail</name>
    <name type="synonym">Podura cincta</name>
    <dbReference type="NCBI Taxonomy" id="48709"/>
    <lineage>
        <taxon>Eukaryota</taxon>
        <taxon>Metazoa</taxon>
        <taxon>Ecdysozoa</taxon>
        <taxon>Arthropoda</taxon>
        <taxon>Hexapoda</taxon>
        <taxon>Collembola</taxon>
        <taxon>Entomobryomorpha</taxon>
        <taxon>Entomobryoidea</taxon>
        <taxon>Orchesellidae</taxon>
        <taxon>Orchesellinae</taxon>
        <taxon>Orchesella</taxon>
    </lineage>
</organism>
<gene>
    <name evidence="2" type="ORF">Ocin01_05319</name>
</gene>
<feature type="compositionally biased region" description="Basic and acidic residues" evidence="1">
    <location>
        <begin position="110"/>
        <end position="120"/>
    </location>
</feature>
<feature type="compositionally biased region" description="Basic and acidic residues" evidence="1">
    <location>
        <begin position="1"/>
        <end position="34"/>
    </location>
</feature>
<feature type="compositionally biased region" description="Low complexity" evidence="1">
    <location>
        <begin position="122"/>
        <end position="143"/>
    </location>
</feature>
<evidence type="ECO:0000313" key="3">
    <source>
        <dbReference type="Proteomes" id="UP000094527"/>
    </source>
</evidence>
<proteinExistence type="predicted"/>
<protein>
    <submittedName>
        <fullName evidence="2">Uncharacterized protein</fullName>
    </submittedName>
</protein>
<dbReference type="AlphaFoldDB" id="A0A1D2N7Y1"/>
<dbReference type="EMBL" id="LJIJ01000157">
    <property type="protein sequence ID" value="ODN01358.1"/>
    <property type="molecule type" value="Genomic_DNA"/>
</dbReference>
<evidence type="ECO:0000256" key="1">
    <source>
        <dbReference type="SAM" id="MobiDB-lite"/>
    </source>
</evidence>
<accession>A0A1D2N7Y1</accession>